<dbReference type="Pfam" id="PF00034">
    <property type="entry name" value="Cytochrom_C"/>
    <property type="match status" value="2"/>
</dbReference>
<evidence type="ECO:0000313" key="11">
    <source>
        <dbReference type="Proteomes" id="UP000680116"/>
    </source>
</evidence>
<dbReference type="Pfam" id="PF13442">
    <property type="entry name" value="Cytochrome_CBB3"/>
    <property type="match status" value="1"/>
</dbReference>
<feature type="transmembrane region" description="Helical" evidence="8">
    <location>
        <begin position="32"/>
        <end position="56"/>
    </location>
</feature>
<keyword evidence="8" id="KW-0472">Membrane</keyword>
<keyword evidence="11" id="KW-1185">Reference proteome</keyword>
<dbReference type="InterPro" id="IPR050597">
    <property type="entry name" value="Cytochrome_c_Oxidase_Subunit"/>
</dbReference>
<dbReference type="Gene3D" id="1.10.760.10">
    <property type="entry name" value="Cytochrome c-like domain"/>
    <property type="match status" value="3"/>
</dbReference>
<evidence type="ECO:0000256" key="3">
    <source>
        <dbReference type="ARBA" id="ARBA00022723"/>
    </source>
</evidence>
<dbReference type="EMBL" id="OU015430">
    <property type="protein sequence ID" value="CAG4976884.1"/>
    <property type="molecule type" value="Genomic_DNA"/>
</dbReference>
<organism evidence="10 11">
    <name type="scientific">Novilysobacter luteus</name>
    <dbReference type="NCBI Taxonomy" id="2822368"/>
    <lineage>
        <taxon>Bacteria</taxon>
        <taxon>Pseudomonadati</taxon>
        <taxon>Pseudomonadota</taxon>
        <taxon>Gammaproteobacteria</taxon>
        <taxon>Lysobacterales</taxon>
        <taxon>Lysobacteraceae</taxon>
        <taxon>Novilysobacter</taxon>
    </lineage>
</organism>
<name>A0ABN7R635_9GAMM</name>
<keyword evidence="8" id="KW-0812">Transmembrane</keyword>
<dbReference type="PANTHER" id="PTHR33751:SF9">
    <property type="entry name" value="CYTOCHROME C4"/>
    <property type="match status" value="1"/>
</dbReference>
<dbReference type="SUPFAM" id="SSF46626">
    <property type="entry name" value="Cytochrome c"/>
    <property type="match status" value="3"/>
</dbReference>
<dbReference type="PANTHER" id="PTHR33751">
    <property type="entry name" value="CBB3-TYPE CYTOCHROME C OXIDASE SUBUNIT FIXP"/>
    <property type="match status" value="1"/>
</dbReference>
<gene>
    <name evidence="10" type="ORF">LYB30171_02289</name>
</gene>
<dbReference type="PROSITE" id="PS51007">
    <property type="entry name" value="CYTC"/>
    <property type="match status" value="3"/>
</dbReference>
<feature type="domain" description="Cytochrome c" evidence="9">
    <location>
        <begin position="97"/>
        <end position="183"/>
    </location>
</feature>
<evidence type="ECO:0000259" key="9">
    <source>
        <dbReference type="PROSITE" id="PS51007"/>
    </source>
</evidence>
<evidence type="ECO:0000256" key="1">
    <source>
        <dbReference type="ARBA" id="ARBA00022448"/>
    </source>
</evidence>
<keyword evidence="4" id="KW-0249">Electron transport</keyword>
<dbReference type="Proteomes" id="UP000680116">
    <property type="component" value="Chromosome"/>
</dbReference>
<feature type="domain" description="Cytochrome c" evidence="9">
    <location>
        <begin position="333"/>
        <end position="424"/>
    </location>
</feature>
<sequence length="460" mass="49071">MGEHAPANRPGRLRRFWRWLVGDAWLQSLARLAAVGLAVAVAALLFVSAGFVPIAASQPHWPITRFLLHFAMIRSVQTHALAVNEPPPEERPLSRDAMVLKGAGHYASGCLACHGAPGHPRAEVVRHMEPAPPYLPPRIDRWSDEELFWIARHGIKYTAMPAWPSHQRDDEVWAMVAFLRELPELEPQAFRQVAYGAGAVRMPTGGASLDLLERGTGTNGEAASRLETVVADCARCHGRDGNGRGTGAFPALAGQSEHYLLASLRAYAAGERHSGLMQPVAAGLDAREMRAVAAYYAGLAGARGDGAIAADGGAIAAEAPPTGGGARRPGIEASAARGERLARQGDAAARIPSCVECHGPGDDARNPRYPRLAGLHPDYIALQLQLFRKEQRGGTGYAHIMRTVARSLEPQDIRDLAAWYGSLPAGAARARSTTSTSTSTSSSSPGDFATEPLRSSDRNP</sequence>
<proteinExistence type="predicted"/>
<evidence type="ECO:0000256" key="4">
    <source>
        <dbReference type="ARBA" id="ARBA00022982"/>
    </source>
</evidence>
<protein>
    <recommendedName>
        <fullName evidence="9">Cytochrome c domain-containing protein</fullName>
    </recommendedName>
</protein>
<reference evidence="10 11" key="1">
    <citation type="submission" date="2021-04" db="EMBL/GenBank/DDBJ databases">
        <authorList>
            <person name="Rodrigo-Torres L."/>
            <person name="Arahal R. D."/>
            <person name="Lucena T."/>
        </authorList>
    </citation>
    <scope>NUCLEOTIDE SEQUENCE [LARGE SCALE GENOMIC DNA]</scope>
    <source>
        <strain evidence="10 11">CECT 30171</strain>
    </source>
</reference>
<feature type="domain" description="Cytochrome c" evidence="9">
    <location>
        <begin position="215"/>
        <end position="300"/>
    </location>
</feature>
<accession>A0ABN7R635</accession>
<feature type="compositionally biased region" description="Low complexity" evidence="7">
    <location>
        <begin position="432"/>
        <end position="444"/>
    </location>
</feature>
<dbReference type="InterPro" id="IPR009056">
    <property type="entry name" value="Cyt_c-like_dom"/>
</dbReference>
<keyword evidence="2 6" id="KW-0349">Heme</keyword>
<evidence type="ECO:0000313" key="10">
    <source>
        <dbReference type="EMBL" id="CAG4976884.1"/>
    </source>
</evidence>
<keyword evidence="5 6" id="KW-0408">Iron</keyword>
<keyword evidence="8" id="KW-1133">Transmembrane helix</keyword>
<evidence type="ECO:0000256" key="5">
    <source>
        <dbReference type="ARBA" id="ARBA00023004"/>
    </source>
</evidence>
<keyword evidence="1" id="KW-0813">Transport</keyword>
<dbReference type="RefSeq" id="WP_215218789.1">
    <property type="nucleotide sequence ID" value="NZ_OU015430.1"/>
</dbReference>
<evidence type="ECO:0000256" key="7">
    <source>
        <dbReference type="SAM" id="MobiDB-lite"/>
    </source>
</evidence>
<feature type="region of interest" description="Disordered" evidence="7">
    <location>
        <begin position="426"/>
        <end position="460"/>
    </location>
</feature>
<evidence type="ECO:0000256" key="6">
    <source>
        <dbReference type="PROSITE-ProRule" id="PRU00433"/>
    </source>
</evidence>
<evidence type="ECO:0000256" key="8">
    <source>
        <dbReference type="SAM" id="Phobius"/>
    </source>
</evidence>
<evidence type="ECO:0000256" key="2">
    <source>
        <dbReference type="ARBA" id="ARBA00022617"/>
    </source>
</evidence>
<keyword evidence="3 6" id="KW-0479">Metal-binding</keyword>
<dbReference type="InterPro" id="IPR036909">
    <property type="entry name" value="Cyt_c-like_dom_sf"/>
</dbReference>